<comment type="caution">
    <text evidence="2">The sequence shown here is derived from an EMBL/GenBank/DDBJ whole genome shotgun (WGS) entry which is preliminary data.</text>
</comment>
<organism evidence="2 3">
    <name type="scientific">Thalassiosira oceanica</name>
    <name type="common">Marine diatom</name>
    <dbReference type="NCBI Taxonomy" id="159749"/>
    <lineage>
        <taxon>Eukaryota</taxon>
        <taxon>Sar</taxon>
        <taxon>Stramenopiles</taxon>
        <taxon>Ochrophyta</taxon>
        <taxon>Bacillariophyta</taxon>
        <taxon>Coscinodiscophyceae</taxon>
        <taxon>Thalassiosirophycidae</taxon>
        <taxon>Thalassiosirales</taxon>
        <taxon>Thalassiosiraceae</taxon>
        <taxon>Thalassiosira</taxon>
    </lineage>
</organism>
<dbReference type="AlphaFoldDB" id="K0R9V7"/>
<feature type="region of interest" description="Disordered" evidence="1">
    <location>
        <begin position="569"/>
        <end position="591"/>
    </location>
</feature>
<proteinExistence type="predicted"/>
<feature type="non-terminal residue" evidence="2">
    <location>
        <position position="1"/>
    </location>
</feature>
<dbReference type="Proteomes" id="UP000266841">
    <property type="component" value="Unassembled WGS sequence"/>
</dbReference>
<protein>
    <submittedName>
        <fullName evidence="2">Uncharacterized protein</fullName>
    </submittedName>
</protein>
<feature type="compositionally biased region" description="Basic and acidic residues" evidence="1">
    <location>
        <begin position="28"/>
        <end position="43"/>
    </location>
</feature>
<feature type="region of interest" description="Disordered" evidence="1">
    <location>
        <begin position="614"/>
        <end position="663"/>
    </location>
</feature>
<accession>K0R9V7</accession>
<feature type="compositionally biased region" description="Acidic residues" evidence="1">
    <location>
        <begin position="53"/>
        <end position="62"/>
    </location>
</feature>
<feature type="region of interest" description="Disordered" evidence="1">
    <location>
        <begin position="28"/>
        <end position="62"/>
    </location>
</feature>
<evidence type="ECO:0000313" key="2">
    <source>
        <dbReference type="EMBL" id="EJK49034.1"/>
    </source>
</evidence>
<evidence type="ECO:0000313" key="3">
    <source>
        <dbReference type="Proteomes" id="UP000266841"/>
    </source>
</evidence>
<gene>
    <name evidence="2" type="ORF">THAOC_32124</name>
</gene>
<feature type="compositionally biased region" description="Acidic residues" evidence="1">
    <location>
        <begin position="618"/>
        <end position="663"/>
    </location>
</feature>
<sequence length="663" mass="77908">HSDRFIDFDETRKQHFCLKCKIERKDEWRKEKEKKKKADEKNASSKKRKTTEAEEEEENEDIDISTLPKLKYKEVRTKKTMPMKEFMEEKGLYEQWMHEMHYHITHVKMLGARVCARRVEEEVKSNRFYILFKRDHTERYTGRPNEETQSEGMGHVEDVSIEGAWLLYKPDGDTHYREVMYFHISDEKAQNGATVKANLWHSLQDLDERGEIPMDKLQAIFDIVDGSSVQYRCGQVLHSMTTIAEKTRSKYYRIVQCPGHGKCVVDGECGRAKTRCDLVFSQVPLKAEEESENRLRLDISKVEDGKKVSQAENVFKILSDWEFSKPAHKRKLQERRPHLRHPDDTLHRNTKMIAGPFESGWHMGMGGHYNFIGDWELKEEVAARRIPCSCQGCRNRLKKPIAERYKGPCKECIFWKIFKIDEDRGWNDYRILSFTPDKNSNKFDEEEYQDLLMHTMRGIAHMVARDVRVGGYGAYPGLPPEDPSKPRHKQDDGFVLYFVRWTCKPWQVVEDEVITVDGEEVQLRKGEWVCKGKWLYDVPRARHWYFHEPEGDEVVVRMGQVLSADIDMAPLDDSNPLPRMPESVRRQVTPKNPIKLSLDEYDWLMDEMDRRERFNVEEVIDSESDESDSEDDSDDDESGSGEEESDESEMESESEIEEEIESE</sequence>
<keyword evidence="3" id="KW-1185">Reference proteome</keyword>
<dbReference type="EMBL" id="AGNL01045188">
    <property type="protein sequence ID" value="EJK49034.1"/>
    <property type="molecule type" value="Genomic_DNA"/>
</dbReference>
<reference evidence="2 3" key="1">
    <citation type="journal article" date="2012" name="Genome Biol.">
        <title>Genome and low-iron response of an oceanic diatom adapted to chronic iron limitation.</title>
        <authorList>
            <person name="Lommer M."/>
            <person name="Specht M."/>
            <person name="Roy A.S."/>
            <person name="Kraemer L."/>
            <person name="Andreson R."/>
            <person name="Gutowska M.A."/>
            <person name="Wolf J."/>
            <person name="Bergner S.V."/>
            <person name="Schilhabel M.B."/>
            <person name="Klostermeier U.C."/>
            <person name="Beiko R.G."/>
            <person name="Rosenstiel P."/>
            <person name="Hippler M."/>
            <person name="Laroche J."/>
        </authorList>
    </citation>
    <scope>NUCLEOTIDE SEQUENCE [LARGE SCALE GENOMIC DNA]</scope>
    <source>
        <strain evidence="2 3">CCMP1005</strain>
    </source>
</reference>
<evidence type="ECO:0000256" key="1">
    <source>
        <dbReference type="SAM" id="MobiDB-lite"/>
    </source>
</evidence>
<name>K0R9V7_THAOC</name>